<dbReference type="InterPro" id="IPR016032">
    <property type="entry name" value="Sig_transdc_resp-reg_C-effctor"/>
</dbReference>
<dbReference type="RefSeq" id="WP_147103421.1">
    <property type="nucleotide sequence ID" value="NZ_BJVJ01000008.1"/>
</dbReference>
<sequence>MPVPGTKLRVPVPRRRLVARPRILDDVRRGARLVLVSAPAGFGKTTMLAQWLGSAPATRTAWLSLDPADSDLRRFLTHVVAALRTVAPDTGAATLAQLDSDRLPTVETLLAPLVDDLDRLAGATVLALDDYHVVDDPAVHACVTYLLDQLPAGVTLAVATRADPPLPLPRLRVRDELVELRAADLRFTPDEAVEFLTGVMGVDLTGAQVAALGARTEGWAAGLQLAALTLRGQDDVDRFVDDFTGSHRFVLDYLVEEVLRRRSDEVRDFLLATSVLQQLTGPLCDALTGRDDGAGTLATLERDNVFVVPLDGHRVWYRYHHLFAEALRARLTATGPERVATLHRAAAGWHAAHGVLADAVGHAVAGNDMAFAADLVELGLPELRRRREDRTLRTWLRALPDDEVRGRALLATTAAWSRLSVGDLDGVGTWLDAADAALGRPIAAIPGDPGRVAARDDELRALPATVAIYRASVAQARGDTAGTVAHARRALGLAGPRDHLARGGAAGFLGLAAWAEGDMATAVDTFGDAVGSLAAAGNVADELGATVVLAEMWRSRGRPVQARRLLERALERAGDTPLSTTGDLHVALADVLREHDSLDAADEHLAAARELGEGASLLENRYRWFTTAAGLARARGDLDGALALLDEAAPLHLPGFFPDVRPIPSVRARVLIAAGRLDEAEQALTGVTLDGPASYLAEFDRLTLVRLRLAHDTDGIAEALDRIEDDARRGQRDGSVVEVRMLRALLHQADGRVDDAVAELTAALDVGVPAGFTRLFLDEGPGLAALLARIPNPLGRNAPTHDDVLSARELDVLRLLATDLTGPEIARSLFVTVNTLRTHTKAIFTKLDVNTRRAAVRRAGERGLL</sequence>
<dbReference type="Proteomes" id="UP000321685">
    <property type="component" value="Unassembled WGS sequence"/>
</dbReference>
<dbReference type="SUPFAM" id="SSF48452">
    <property type="entry name" value="TPR-like"/>
    <property type="match status" value="1"/>
</dbReference>
<dbReference type="OrthoDB" id="134985at2"/>
<keyword evidence="2" id="KW-0238">DNA-binding</keyword>
<dbReference type="InterPro" id="IPR011990">
    <property type="entry name" value="TPR-like_helical_dom_sf"/>
</dbReference>
<dbReference type="AlphaFoldDB" id="A0A511DC23"/>
<evidence type="ECO:0000313" key="6">
    <source>
        <dbReference type="Proteomes" id="UP000321685"/>
    </source>
</evidence>
<dbReference type="InterPro" id="IPR041617">
    <property type="entry name" value="TPR_MalT"/>
</dbReference>
<name>A0A511DC23_9PSEU</name>
<dbReference type="Pfam" id="PF25873">
    <property type="entry name" value="WHD_MalT"/>
    <property type="match status" value="1"/>
</dbReference>
<dbReference type="InterPro" id="IPR036388">
    <property type="entry name" value="WH-like_DNA-bd_sf"/>
</dbReference>
<protein>
    <submittedName>
        <fullName evidence="5">Helix-turn-helix transcriptional regulator</fullName>
    </submittedName>
</protein>
<accession>A0A511DC23</accession>
<dbReference type="PANTHER" id="PTHR44688:SF16">
    <property type="entry name" value="DNA-BINDING TRANSCRIPTIONAL ACTIVATOR DEVR_DOSR"/>
    <property type="match status" value="1"/>
</dbReference>
<dbReference type="EMBL" id="BJVJ01000008">
    <property type="protein sequence ID" value="GEL22341.1"/>
    <property type="molecule type" value="Genomic_DNA"/>
</dbReference>
<keyword evidence="6" id="KW-1185">Reference proteome</keyword>
<organism evidence="5 6">
    <name type="scientific">Pseudonocardia sulfidoxydans NBRC 16205</name>
    <dbReference type="NCBI Taxonomy" id="1223511"/>
    <lineage>
        <taxon>Bacteria</taxon>
        <taxon>Bacillati</taxon>
        <taxon>Actinomycetota</taxon>
        <taxon>Actinomycetes</taxon>
        <taxon>Pseudonocardiales</taxon>
        <taxon>Pseudonocardiaceae</taxon>
        <taxon>Pseudonocardia</taxon>
    </lineage>
</organism>
<dbReference type="Pfam" id="PF17874">
    <property type="entry name" value="TPR_MalT"/>
    <property type="match status" value="1"/>
</dbReference>
<dbReference type="PRINTS" id="PR00038">
    <property type="entry name" value="HTHLUXR"/>
</dbReference>
<evidence type="ECO:0000259" key="4">
    <source>
        <dbReference type="PROSITE" id="PS50043"/>
    </source>
</evidence>
<evidence type="ECO:0000256" key="1">
    <source>
        <dbReference type="ARBA" id="ARBA00023015"/>
    </source>
</evidence>
<dbReference type="InterPro" id="IPR000792">
    <property type="entry name" value="Tscrpt_reg_LuxR_C"/>
</dbReference>
<dbReference type="Gene3D" id="1.25.40.10">
    <property type="entry name" value="Tetratricopeptide repeat domain"/>
    <property type="match status" value="1"/>
</dbReference>
<dbReference type="GO" id="GO:0006355">
    <property type="term" value="P:regulation of DNA-templated transcription"/>
    <property type="evidence" value="ECO:0007669"/>
    <property type="project" value="InterPro"/>
</dbReference>
<dbReference type="PROSITE" id="PS50043">
    <property type="entry name" value="HTH_LUXR_2"/>
    <property type="match status" value="1"/>
</dbReference>
<dbReference type="SUPFAM" id="SSF46894">
    <property type="entry name" value="C-terminal effector domain of the bipartite response regulators"/>
    <property type="match status" value="1"/>
</dbReference>
<keyword evidence="3" id="KW-0804">Transcription</keyword>
<dbReference type="Gene3D" id="1.10.10.10">
    <property type="entry name" value="Winged helix-like DNA-binding domain superfamily/Winged helix DNA-binding domain"/>
    <property type="match status" value="1"/>
</dbReference>
<gene>
    <name evidence="5" type="primary">malT</name>
    <name evidence="5" type="ORF">PSU4_12950</name>
</gene>
<evidence type="ECO:0000256" key="3">
    <source>
        <dbReference type="ARBA" id="ARBA00023163"/>
    </source>
</evidence>
<evidence type="ECO:0000256" key="2">
    <source>
        <dbReference type="ARBA" id="ARBA00023125"/>
    </source>
</evidence>
<keyword evidence="1" id="KW-0805">Transcription regulation</keyword>
<reference evidence="5 6" key="1">
    <citation type="submission" date="2019-07" db="EMBL/GenBank/DDBJ databases">
        <title>Whole genome shotgun sequence of Pseudonocardia sulfidoxydans NBRC 16205.</title>
        <authorList>
            <person name="Hosoyama A."/>
            <person name="Uohara A."/>
            <person name="Ohji S."/>
            <person name="Ichikawa N."/>
        </authorList>
    </citation>
    <scope>NUCLEOTIDE SEQUENCE [LARGE SCALE GENOMIC DNA]</scope>
    <source>
        <strain evidence="5 6">NBRC 16205</strain>
    </source>
</reference>
<evidence type="ECO:0000313" key="5">
    <source>
        <dbReference type="EMBL" id="GEL22341.1"/>
    </source>
</evidence>
<dbReference type="Pfam" id="PF00196">
    <property type="entry name" value="GerE"/>
    <property type="match status" value="1"/>
</dbReference>
<feature type="domain" description="HTH luxR-type" evidence="4">
    <location>
        <begin position="798"/>
        <end position="863"/>
    </location>
</feature>
<dbReference type="InterPro" id="IPR059106">
    <property type="entry name" value="WHD_MalT"/>
</dbReference>
<dbReference type="SUPFAM" id="SSF52540">
    <property type="entry name" value="P-loop containing nucleoside triphosphate hydrolases"/>
    <property type="match status" value="1"/>
</dbReference>
<dbReference type="InterPro" id="IPR027417">
    <property type="entry name" value="P-loop_NTPase"/>
</dbReference>
<comment type="caution">
    <text evidence="5">The sequence shown here is derived from an EMBL/GenBank/DDBJ whole genome shotgun (WGS) entry which is preliminary data.</text>
</comment>
<dbReference type="CDD" id="cd06170">
    <property type="entry name" value="LuxR_C_like"/>
    <property type="match status" value="1"/>
</dbReference>
<dbReference type="GO" id="GO:0003677">
    <property type="term" value="F:DNA binding"/>
    <property type="evidence" value="ECO:0007669"/>
    <property type="project" value="UniProtKB-KW"/>
</dbReference>
<dbReference type="SMART" id="SM00421">
    <property type="entry name" value="HTH_LUXR"/>
    <property type="match status" value="1"/>
</dbReference>
<proteinExistence type="predicted"/>
<dbReference type="PANTHER" id="PTHR44688">
    <property type="entry name" value="DNA-BINDING TRANSCRIPTIONAL ACTIVATOR DEVR_DOSR"/>
    <property type="match status" value="1"/>
</dbReference>